<dbReference type="RefSeq" id="XP_002782338.1">
    <property type="nucleotide sequence ID" value="XM_002782292.1"/>
</dbReference>
<sequence length="455" mass="50837">MAKLRTTISISPDGIIVRLGERPTQVSTVDGTEPRLSLRDMDWLRKVAVMHISHVVSLSSISVSRVKPSIFIKPSTLEFCYDGKDDNYVLYDTFNDDVEIHPDLPLSIGYGSTMCFDAITDSSLAPDRDLLPPWEVISREWISDKIAPLGRVSTEVPWRSQDRPGFNFHYAAKRGLASIARLDSKQQSMFEDALSQLVDRGFCSIVCDLRSTGLKKPTRAMCQAAWSTLVKGTANEGSPVPLAEHYTPSHLVYRHLHPTTPCRVVFDFRDLNRFSNRGGYPQNSLAGCLLAIRSYEYFIAGDLSKAFCRMSSSIKDVPYVGYTCIGPYIVLWSRVAFGSTAAPNQLDASMEDVINEIKALSKLASTVEAPVTRLCDIEPHLVERCLLRSSTEAFSYLQGCPPVPKEITLIKFVDDVYTGGSNKSRVTSSYDFITYISNGHDFVIEPKKRFNSWEP</sequence>
<evidence type="ECO:0000313" key="1">
    <source>
        <dbReference type="EMBL" id="EER14133.1"/>
    </source>
</evidence>
<reference evidence="1 2" key="1">
    <citation type="submission" date="2008-07" db="EMBL/GenBank/DDBJ databases">
        <authorList>
            <person name="El-Sayed N."/>
            <person name="Caler E."/>
            <person name="Inman J."/>
            <person name="Amedeo P."/>
            <person name="Hass B."/>
            <person name="Wortman J."/>
        </authorList>
    </citation>
    <scope>NUCLEOTIDE SEQUENCE [LARGE SCALE GENOMIC DNA]</scope>
    <source>
        <strain evidence="2">ATCC 50983 / TXsc</strain>
    </source>
</reference>
<dbReference type="InterPro" id="IPR043128">
    <property type="entry name" value="Rev_trsase/Diguanyl_cyclase"/>
</dbReference>
<gene>
    <name evidence="1" type="ORF">Pmar_PMAR018903</name>
</gene>
<dbReference type="InterPro" id="IPR043502">
    <property type="entry name" value="DNA/RNA_pol_sf"/>
</dbReference>
<organism evidence="2">
    <name type="scientific">Perkinsus marinus (strain ATCC 50983 / TXsc)</name>
    <dbReference type="NCBI Taxonomy" id="423536"/>
    <lineage>
        <taxon>Eukaryota</taxon>
        <taxon>Sar</taxon>
        <taxon>Alveolata</taxon>
        <taxon>Perkinsozoa</taxon>
        <taxon>Perkinsea</taxon>
        <taxon>Perkinsida</taxon>
        <taxon>Perkinsidae</taxon>
        <taxon>Perkinsus</taxon>
    </lineage>
</organism>
<dbReference type="OrthoDB" id="5920040at2759"/>
<name>C5KN10_PERM5</name>
<dbReference type="GeneID" id="9060006"/>
<dbReference type="OMA" id="AISREWI"/>
<dbReference type="EMBL" id="GG674534">
    <property type="protein sequence ID" value="EER14133.1"/>
    <property type="molecule type" value="Genomic_DNA"/>
</dbReference>
<dbReference type="Gene3D" id="3.10.10.10">
    <property type="entry name" value="HIV Type 1 Reverse Transcriptase, subunit A, domain 1"/>
    <property type="match status" value="1"/>
</dbReference>
<accession>C5KN10</accession>
<dbReference type="Gene3D" id="3.30.70.270">
    <property type="match status" value="1"/>
</dbReference>
<keyword evidence="2" id="KW-1185">Reference proteome</keyword>
<protein>
    <submittedName>
        <fullName evidence="1">Uncharacterized protein</fullName>
    </submittedName>
</protein>
<dbReference type="Proteomes" id="UP000007800">
    <property type="component" value="Unassembled WGS sequence"/>
</dbReference>
<dbReference type="SUPFAM" id="SSF56672">
    <property type="entry name" value="DNA/RNA polymerases"/>
    <property type="match status" value="1"/>
</dbReference>
<evidence type="ECO:0000313" key="2">
    <source>
        <dbReference type="Proteomes" id="UP000007800"/>
    </source>
</evidence>
<feature type="non-terminal residue" evidence="1">
    <location>
        <position position="455"/>
    </location>
</feature>
<proteinExistence type="predicted"/>
<dbReference type="AlphaFoldDB" id="C5KN10"/>
<dbReference type="InParanoid" id="C5KN10"/>